<dbReference type="InParanoid" id="A0A1X7U0Q1"/>
<evidence type="ECO:0000313" key="1">
    <source>
        <dbReference type="EnsemblMetazoa" id="Aqu2.1.21169_001"/>
    </source>
</evidence>
<protein>
    <submittedName>
        <fullName evidence="1">Uncharacterized protein</fullName>
    </submittedName>
</protein>
<accession>A0A1X7U0Q1</accession>
<name>A0A1X7U0Q1_AMPQE</name>
<dbReference type="EnsemblMetazoa" id="Aqu2.1.21169_001">
    <property type="protein sequence ID" value="Aqu2.1.21169_001"/>
    <property type="gene ID" value="Aqu2.1.21169"/>
</dbReference>
<dbReference type="AlphaFoldDB" id="A0A1X7U0Q1"/>
<sequence>MVADINFTVIGLINRKSKTNKK</sequence>
<proteinExistence type="predicted"/>
<reference evidence="1" key="1">
    <citation type="submission" date="2017-05" db="UniProtKB">
        <authorList>
            <consortium name="EnsemblMetazoa"/>
        </authorList>
    </citation>
    <scope>IDENTIFICATION</scope>
</reference>
<organism evidence="1">
    <name type="scientific">Amphimedon queenslandica</name>
    <name type="common">Sponge</name>
    <dbReference type="NCBI Taxonomy" id="400682"/>
    <lineage>
        <taxon>Eukaryota</taxon>
        <taxon>Metazoa</taxon>
        <taxon>Porifera</taxon>
        <taxon>Demospongiae</taxon>
        <taxon>Heteroscleromorpha</taxon>
        <taxon>Haplosclerida</taxon>
        <taxon>Niphatidae</taxon>
        <taxon>Amphimedon</taxon>
    </lineage>
</organism>